<keyword evidence="4" id="KW-0472">Membrane</keyword>
<gene>
    <name evidence="5" type="ORF">GCM10009710_02970</name>
</gene>
<dbReference type="InterPro" id="IPR032808">
    <property type="entry name" value="DoxX"/>
</dbReference>
<dbReference type="Proteomes" id="UP001501057">
    <property type="component" value="Unassembled WGS sequence"/>
</dbReference>
<dbReference type="RefSeq" id="WP_344196987.1">
    <property type="nucleotide sequence ID" value="NZ_BAAAME010000002.1"/>
</dbReference>
<evidence type="ECO:0000256" key="2">
    <source>
        <dbReference type="ARBA" id="ARBA00022692"/>
    </source>
</evidence>
<proteinExistence type="predicted"/>
<reference evidence="6" key="1">
    <citation type="journal article" date="2019" name="Int. J. Syst. Evol. Microbiol.">
        <title>The Global Catalogue of Microorganisms (GCM) 10K type strain sequencing project: providing services to taxonomists for standard genome sequencing and annotation.</title>
        <authorList>
            <consortium name="The Broad Institute Genomics Platform"/>
            <consortium name="The Broad Institute Genome Sequencing Center for Infectious Disease"/>
            <person name="Wu L."/>
            <person name="Ma J."/>
        </authorList>
    </citation>
    <scope>NUCLEOTIDE SEQUENCE [LARGE SCALE GENOMIC DNA]</scope>
    <source>
        <strain evidence="6">JCM 13518</strain>
    </source>
</reference>
<dbReference type="Pfam" id="PF07681">
    <property type="entry name" value="DoxX"/>
    <property type="match status" value="1"/>
</dbReference>
<evidence type="ECO:0000256" key="1">
    <source>
        <dbReference type="ARBA" id="ARBA00004141"/>
    </source>
</evidence>
<name>A0ABP4VGB5_9ACTN</name>
<keyword evidence="6" id="KW-1185">Reference proteome</keyword>
<sequence length="158" mass="16592">MTVLRTVARPMLASMFVVGGINSLRHAKALAPAAQPVADAVAPLAPQLPVTPTNVVRVHGAVNIVAGAALATGRFPRLSALVLAGNLTPATVQGHRFWAEPDAAARSNQQVHFFKNVSMLGGLLMSTLDPDPHKKILVRRAKDKVVEAADTVADAISR</sequence>
<protein>
    <submittedName>
        <fullName evidence="5">DoxX family protein</fullName>
    </submittedName>
</protein>
<comment type="subcellular location">
    <subcellularLocation>
        <location evidence="1">Membrane</location>
        <topology evidence="1">Multi-pass membrane protein</topology>
    </subcellularLocation>
</comment>
<accession>A0ABP4VGB5</accession>
<dbReference type="EMBL" id="BAAAME010000002">
    <property type="protein sequence ID" value="GAA1725622.1"/>
    <property type="molecule type" value="Genomic_DNA"/>
</dbReference>
<evidence type="ECO:0000313" key="6">
    <source>
        <dbReference type="Proteomes" id="UP001501057"/>
    </source>
</evidence>
<evidence type="ECO:0000256" key="4">
    <source>
        <dbReference type="ARBA" id="ARBA00023136"/>
    </source>
</evidence>
<evidence type="ECO:0000256" key="3">
    <source>
        <dbReference type="ARBA" id="ARBA00022989"/>
    </source>
</evidence>
<keyword evidence="2" id="KW-0812">Transmembrane</keyword>
<evidence type="ECO:0000313" key="5">
    <source>
        <dbReference type="EMBL" id="GAA1725622.1"/>
    </source>
</evidence>
<organism evidence="5 6">
    <name type="scientific">Aeromicrobium alkaliterrae</name>
    <dbReference type="NCBI Taxonomy" id="302168"/>
    <lineage>
        <taxon>Bacteria</taxon>
        <taxon>Bacillati</taxon>
        <taxon>Actinomycetota</taxon>
        <taxon>Actinomycetes</taxon>
        <taxon>Propionibacteriales</taxon>
        <taxon>Nocardioidaceae</taxon>
        <taxon>Aeromicrobium</taxon>
    </lineage>
</organism>
<comment type="caution">
    <text evidence="5">The sequence shown here is derived from an EMBL/GenBank/DDBJ whole genome shotgun (WGS) entry which is preliminary data.</text>
</comment>
<keyword evidence="3" id="KW-1133">Transmembrane helix</keyword>